<dbReference type="EMBL" id="SNXE01000004">
    <property type="protein sequence ID" value="TDP09559.1"/>
    <property type="molecule type" value="Genomic_DNA"/>
</dbReference>
<dbReference type="InterPro" id="IPR000014">
    <property type="entry name" value="PAS"/>
</dbReference>
<dbReference type="Gene3D" id="3.30.450.20">
    <property type="entry name" value="PAS domain"/>
    <property type="match status" value="1"/>
</dbReference>
<evidence type="ECO:0000256" key="5">
    <source>
        <dbReference type="SAM" id="Coils"/>
    </source>
</evidence>
<evidence type="ECO:0000256" key="1">
    <source>
        <dbReference type="ARBA" id="ARBA00004370"/>
    </source>
</evidence>
<dbReference type="GO" id="GO:0006935">
    <property type="term" value="P:chemotaxis"/>
    <property type="evidence" value="ECO:0007669"/>
    <property type="project" value="InterPro"/>
</dbReference>
<dbReference type="CDD" id="cd11386">
    <property type="entry name" value="MCP_signal"/>
    <property type="match status" value="1"/>
</dbReference>
<keyword evidence="6" id="KW-0472">Membrane</keyword>
<dbReference type="SUPFAM" id="SSF58104">
    <property type="entry name" value="Methyl-accepting chemotaxis protein (MCP) signaling domain"/>
    <property type="match status" value="1"/>
</dbReference>
<dbReference type="InterPro" id="IPR004090">
    <property type="entry name" value="Chemotax_Me-accpt_rcpt"/>
</dbReference>
<evidence type="ECO:0000313" key="9">
    <source>
        <dbReference type="EMBL" id="TDP09559.1"/>
    </source>
</evidence>
<accession>A0A4R6N337</accession>
<evidence type="ECO:0000256" key="6">
    <source>
        <dbReference type="SAM" id="Phobius"/>
    </source>
</evidence>
<dbReference type="NCBIfam" id="TIGR00229">
    <property type="entry name" value="sensory_box"/>
    <property type="match status" value="1"/>
</dbReference>
<dbReference type="InterPro" id="IPR001610">
    <property type="entry name" value="PAC"/>
</dbReference>
<dbReference type="AlphaFoldDB" id="A0A4R6N337"/>
<feature type="transmembrane region" description="Helical" evidence="6">
    <location>
        <begin position="171"/>
        <end position="188"/>
    </location>
</feature>
<comment type="subcellular location">
    <subcellularLocation>
        <location evidence="1">Membrane</location>
    </subcellularLocation>
</comment>
<dbReference type="InterPro" id="IPR004089">
    <property type="entry name" value="MCPsignal_dom"/>
</dbReference>
<dbReference type="PANTHER" id="PTHR43531:SF14">
    <property type="entry name" value="METHYL-ACCEPTING CHEMOTAXIS PROTEIN I-RELATED"/>
    <property type="match status" value="1"/>
</dbReference>
<evidence type="ECO:0000256" key="4">
    <source>
        <dbReference type="PROSITE-ProRule" id="PRU00284"/>
    </source>
</evidence>
<dbReference type="InterPro" id="IPR013655">
    <property type="entry name" value="PAS_fold_3"/>
</dbReference>
<sequence>MRDNQPVTQREYPFPAGTSLVSTTDLKGRILHCNAAFIEVSGYAREELLGQPHNLIRHPDMPEEAFRDLWDTIAAGKPWSGLVKNRRKDGDHYWVVANVTPLLDAGRPVAYMSVRSEPTREQIQSAEALYARMRDEARSGRMEHRLSEGQVLRNGWLHAAQRQFCAWLRQADSWLGLVLMGLVGWGMAALPWYGALPLLLLLAMAGGAWLRARRRAALAPLLHFANQLAAGDLSGKLSPSGNSLSRGLEMALSQLCVNMRALVADSQRELSRMLVASSAIAKGSSDLSARTESQAASLEETAASMEQITATVRTSADATRRAHNVAEELNAVSRRSGDVVHSVTDTMSAIAASSHRIGEIIQLIEGIAFQTNILALNAAVEAARAGEHGRGFAVVASEVRALAGRSSTAAKEIRQLISDSAQKVDAGEIQTRDARQSIDETLESVRQFAGIIDGIDTGAREQLQGISQIHEAIQQLDGITQNNASLVEELASSASRLQAQATEVQAALGVFRLGGAAQQPLPDAVALRREAKAAQRAA</sequence>
<keyword evidence="6" id="KW-1133">Transmembrane helix</keyword>
<dbReference type="PROSITE" id="PS50112">
    <property type="entry name" value="PAS"/>
    <property type="match status" value="1"/>
</dbReference>
<dbReference type="OrthoDB" id="9806477at2"/>
<evidence type="ECO:0000256" key="2">
    <source>
        <dbReference type="ARBA" id="ARBA00022481"/>
    </source>
</evidence>
<dbReference type="CDD" id="cd00130">
    <property type="entry name" value="PAS"/>
    <property type="match status" value="1"/>
</dbReference>
<name>A0A4R6N337_9BURK</name>
<evidence type="ECO:0000259" key="8">
    <source>
        <dbReference type="PROSITE" id="PS50112"/>
    </source>
</evidence>
<dbReference type="InterPro" id="IPR051310">
    <property type="entry name" value="MCP_chemotaxis"/>
</dbReference>
<dbReference type="SUPFAM" id="SSF55785">
    <property type="entry name" value="PYP-like sensor domain (PAS domain)"/>
    <property type="match status" value="1"/>
</dbReference>
<keyword evidence="6" id="KW-0812">Transmembrane</keyword>
<dbReference type="PANTHER" id="PTHR43531">
    <property type="entry name" value="PROTEIN ICFG"/>
    <property type="match status" value="1"/>
</dbReference>
<dbReference type="GO" id="GO:0005886">
    <property type="term" value="C:plasma membrane"/>
    <property type="evidence" value="ECO:0007669"/>
    <property type="project" value="TreeGrafter"/>
</dbReference>
<feature type="domain" description="PAS" evidence="8">
    <location>
        <begin position="25"/>
        <end position="76"/>
    </location>
</feature>
<dbReference type="RefSeq" id="WP_133603543.1">
    <property type="nucleotide sequence ID" value="NZ_JAUFPJ010000004.1"/>
</dbReference>
<dbReference type="PRINTS" id="PR00260">
    <property type="entry name" value="CHEMTRNSDUCR"/>
</dbReference>
<dbReference type="SMART" id="SM00086">
    <property type="entry name" value="PAC"/>
    <property type="match status" value="1"/>
</dbReference>
<dbReference type="GO" id="GO:0004888">
    <property type="term" value="F:transmembrane signaling receptor activity"/>
    <property type="evidence" value="ECO:0007669"/>
    <property type="project" value="InterPro"/>
</dbReference>
<reference evidence="9 10" key="1">
    <citation type="submission" date="2019-03" db="EMBL/GenBank/DDBJ databases">
        <title>Genomic Encyclopedia of Type Strains, Phase IV (KMG-IV): sequencing the most valuable type-strain genomes for metagenomic binning, comparative biology and taxonomic classification.</title>
        <authorList>
            <person name="Goeker M."/>
        </authorList>
    </citation>
    <scope>NUCLEOTIDE SEQUENCE [LARGE SCALE GENOMIC DNA]</scope>
    <source>
        <strain evidence="9 10">DSM 25082</strain>
    </source>
</reference>
<gene>
    <name evidence="9" type="ORF">DFR39_104120</name>
</gene>
<keyword evidence="2" id="KW-0488">Methylation</keyword>
<keyword evidence="4" id="KW-0807">Transducer</keyword>
<comment type="caution">
    <text evidence="9">The sequence shown here is derived from an EMBL/GenBank/DDBJ whole genome shotgun (WGS) entry which is preliminary data.</text>
</comment>
<dbReference type="SMART" id="SM00091">
    <property type="entry name" value="PAS"/>
    <property type="match status" value="1"/>
</dbReference>
<dbReference type="Pfam" id="PF08447">
    <property type="entry name" value="PAS_3"/>
    <property type="match status" value="1"/>
</dbReference>
<dbReference type="Pfam" id="PF00015">
    <property type="entry name" value="MCPsignal"/>
    <property type="match status" value="1"/>
</dbReference>
<dbReference type="InterPro" id="IPR035965">
    <property type="entry name" value="PAS-like_dom_sf"/>
</dbReference>
<feature type="coiled-coil region" evidence="5">
    <location>
        <begin position="469"/>
        <end position="507"/>
    </location>
</feature>
<proteinExistence type="inferred from homology"/>
<dbReference type="FunFam" id="1.10.287.950:FF:000001">
    <property type="entry name" value="Methyl-accepting chemotaxis sensory transducer"/>
    <property type="match status" value="1"/>
</dbReference>
<evidence type="ECO:0000256" key="3">
    <source>
        <dbReference type="ARBA" id="ARBA00029447"/>
    </source>
</evidence>
<keyword evidence="10" id="KW-1185">Reference proteome</keyword>
<dbReference type="SMART" id="SM00283">
    <property type="entry name" value="MA"/>
    <property type="match status" value="1"/>
</dbReference>
<organism evidence="9 10">
    <name type="scientific">Roseateles asaccharophilus</name>
    <dbReference type="NCBI Taxonomy" id="582607"/>
    <lineage>
        <taxon>Bacteria</taxon>
        <taxon>Pseudomonadati</taxon>
        <taxon>Pseudomonadota</taxon>
        <taxon>Betaproteobacteria</taxon>
        <taxon>Burkholderiales</taxon>
        <taxon>Sphaerotilaceae</taxon>
        <taxon>Roseateles</taxon>
    </lineage>
</organism>
<dbReference type="GO" id="GO:0007165">
    <property type="term" value="P:signal transduction"/>
    <property type="evidence" value="ECO:0007669"/>
    <property type="project" value="UniProtKB-KW"/>
</dbReference>
<evidence type="ECO:0000313" key="10">
    <source>
        <dbReference type="Proteomes" id="UP000295357"/>
    </source>
</evidence>
<evidence type="ECO:0000259" key="7">
    <source>
        <dbReference type="PROSITE" id="PS50111"/>
    </source>
</evidence>
<protein>
    <submittedName>
        <fullName evidence="9">Methyl-accepting chemotaxis sensory transducer with Pas/Pac sensor</fullName>
    </submittedName>
</protein>
<keyword evidence="5" id="KW-0175">Coiled coil</keyword>
<dbReference type="Proteomes" id="UP000295357">
    <property type="component" value="Unassembled WGS sequence"/>
</dbReference>
<comment type="similarity">
    <text evidence="3">Belongs to the methyl-accepting chemotaxis (MCP) protein family.</text>
</comment>
<dbReference type="PROSITE" id="PS50111">
    <property type="entry name" value="CHEMOTAXIS_TRANSDUC_2"/>
    <property type="match status" value="1"/>
</dbReference>
<feature type="domain" description="Methyl-accepting transducer" evidence="7">
    <location>
        <begin position="269"/>
        <end position="498"/>
    </location>
</feature>
<dbReference type="Gene3D" id="1.10.287.950">
    <property type="entry name" value="Methyl-accepting chemotaxis protein"/>
    <property type="match status" value="1"/>
</dbReference>